<dbReference type="Pfam" id="PF03108">
    <property type="entry name" value="DBD_Tnp_Mut"/>
    <property type="match status" value="1"/>
</dbReference>
<organism evidence="3 4">
    <name type="scientific">Oryza sativa subsp. japonica</name>
    <name type="common">Rice</name>
    <dbReference type="NCBI Taxonomy" id="39947"/>
    <lineage>
        <taxon>Eukaryota</taxon>
        <taxon>Viridiplantae</taxon>
        <taxon>Streptophyta</taxon>
        <taxon>Embryophyta</taxon>
        <taxon>Tracheophyta</taxon>
        <taxon>Spermatophyta</taxon>
        <taxon>Magnoliopsida</taxon>
        <taxon>Liliopsida</taxon>
        <taxon>Poales</taxon>
        <taxon>Poaceae</taxon>
        <taxon>BOP clade</taxon>
        <taxon>Oryzoideae</taxon>
        <taxon>Oryzeae</taxon>
        <taxon>Oryzinae</taxon>
        <taxon>Oryza</taxon>
        <taxon>Oryza sativa</taxon>
    </lineage>
</organism>
<dbReference type="InterPro" id="IPR004332">
    <property type="entry name" value="Transposase_MuDR"/>
</dbReference>
<feature type="compositionally biased region" description="Basic residues" evidence="1">
    <location>
        <begin position="424"/>
        <end position="436"/>
    </location>
</feature>
<feature type="domain" description="Transposase MuDR plant" evidence="2">
    <location>
        <begin position="190"/>
        <end position="257"/>
    </location>
</feature>
<feature type="region of interest" description="Disordered" evidence="1">
    <location>
        <begin position="352"/>
        <end position="506"/>
    </location>
</feature>
<gene>
    <name evidence="3" type="ordered locus">Os05g0153900</name>
</gene>
<evidence type="ECO:0000256" key="1">
    <source>
        <dbReference type="SAM" id="MobiDB-lite"/>
    </source>
</evidence>
<evidence type="ECO:0000259" key="2">
    <source>
        <dbReference type="Pfam" id="PF03108"/>
    </source>
</evidence>
<dbReference type="KEGG" id="dosa:Os05g0153900"/>
<proteinExistence type="predicted"/>
<dbReference type="Proteomes" id="UP000000763">
    <property type="component" value="Chromosome 5"/>
</dbReference>
<reference evidence="3 4" key="1">
    <citation type="journal article" date="2005" name="Nature">
        <title>The map-based sequence of the rice genome.</title>
        <authorList>
            <consortium name="International rice genome sequencing project (IRGSP)"/>
            <person name="Matsumoto T."/>
            <person name="Wu J."/>
            <person name="Kanamori H."/>
            <person name="Katayose Y."/>
            <person name="Fujisawa M."/>
            <person name="Namiki N."/>
            <person name="Mizuno H."/>
            <person name="Yamamoto K."/>
            <person name="Antonio B.A."/>
            <person name="Baba T."/>
            <person name="Sakata K."/>
            <person name="Nagamura Y."/>
            <person name="Aoki H."/>
            <person name="Arikawa K."/>
            <person name="Arita K."/>
            <person name="Bito T."/>
            <person name="Chiden Y."/>
            <person name="Fujitsuka N."/>
            <person name="Fukunaka R."/>
            <person name="Hamada M."/>
            <person name="Harada C."/>
            <person name="Hayashi A."/>
            <person name="Hijishita S."/>
            <person name="Honda M."/>
            <person name="Hosokawa S."/>
            <person name="Ichikawa Y."/>
            <person name="Idonuma A."/>
            <person name="Iijima M."/>
            <person name="Ikeda M."/>
            <person name="Ikeno M."/>
            <person name="Ito K."/>
            <person name="Ito S."/>
            <person name="Ito T."/>
            <person name="Ito Y."/>
            <person name="Ito Y."/>
            <person name="Iwabuchi A."/>
            <person name="Kamiya K."/>
            <person name="Karasawa W."/>
            <person name="Kurita K."/>
            <person name="Katagiri S."/>
            <person name="Kikuta A."/>
            <person name="Kobayashi H."/>
            <person name="Kobayashi N."/>
            <person name="Machita K."/>
            <person name="Maehara T."/>
            <person name="Masukawa M."/>
            <person name="Mizubayashi T."/>
            <person name="Mukai Y."/>
            <person name="Nagasaki H."/>
            <person name="Nagata Y."/>
            <person name="Naito S."/>
            <person name="Nakashima M."/>
            <person name="Nakama Y."/>
            <person name="Nakamichi Y."/>
            <person name="Nakamura M."/>
            <person name="Meguro A."/>
            <person name="Negishi M."/>
            <person name="Ohta I."/>
            <person name="Ohta T."/>
            <person name="Okamoto M."/>
            <person name="Ono N."/>
            <person name="Saji S."/>
            <person name="Sakaguchi M."/>
            <person name="Sakai K."/>
            <person name="Shibata M."/>
            <person name="Shimokawa T."/>
            <person name="Song J."/>
            <person name="Takazaki Y."/>
            <person name="Terasawa K."/>
            <person name="Tsugane M."/>
            <person name="Tsuji K."/>
            <person name="Ueda S."/>
            <person name="Waki K."/>
            <person name="Yamagata H."/>
            <person name="Yamamoto M."/>
            <person name="Yamamoto S."/>
            <person name="Yamane H."/>
            <person name="Yoshiki S."/>
            <person name="Yoshihara R."/>
            <person name="Yukawa K."/>
            <person name="Zhong H."/>
            <person name="Yano M."/>
            <person name="Yuan Q."/>
            <person name="Ouyang S."/>
            <person name="Liu J."/>
            <person name="Jones K.M."/>
            <person name="Gansberger K."/>
            <person name="Moffat K."/>
            <person name="Hill J."/>
            <person name="Bera J."/>
            <person name="Fadrosh D."/>
            <person name="Jin S."/>
            <person name="Johri S."/>
            <person name="Kim M."/>
            <person name="Overton L."/>
            <person name="Reardon M."/>
            <person name="Tsitrin T."/>
            <person name="Vuong H."/>
            <person name="Weaver B."/>
            <person name="Ciecko A."/>
            <person name="Tallon L."/>
            <person name="Jackson J."/>
            <person name="Pai G."/>
            <person name="Aken S.V."/>
            <person name="Utterback T."/>
            <person name="Reidmuller S."/>
            <person name="Feldblyum T."/>
            <person name="Hsiao J."/>
            <person name="Zismann V."/>
            <person name="Iobst S."/>
            <person name="de Vazeille A.R."/>
            <person name="Buell C.R."/>
            <person name="Ying K."/>
            <person name="Li Y."/>
            <person name="Lu T."/>
            <person name="Huang Y."/>
            <person name="Zhao Q."/>
            <person name="Feng Q."/>
            <person name="Zhang L."/>
            <person name="Zhu J."/>
            <person name="Weng Q."/>
            <person name="Mu J."/>
            <person name="Lu Y."/>
            <person name="Fan D."/>
            <person name="Liu Y."/>
            <person name="Guan J."/>
            <person name="Zhang Y."/>
            <person name="Yu S."/>
            <person name="Liu X."/>
            <person name="Zhang Y."/>
            <person name="Hong G."/>
            <person name="Han B."/>
            <person name="Choisne N."/>
            <person name="Demange N."/>
            <person name="Orjeda G."/>
            <person name="Samain S."/>
            <person name="Cattolico L."/>
            <person name="Pelletier E."/>
            <person name="Couloux A."/>
            <person name="Segurens B."/>
            <person name="Wincker P."/>
            <person name="D'Hont A."/>
            <person name="Scarpelli C."/>
            <person name="Weissenbach J."/>
            <person name="Salanoubat M."/>
            <person name="Quetier F."/>
            <person name="Yu Y."/>
            <person name="Kim H.R."/>
            <person name="Rambo T."/>
            <person name="Currie J."/>
            <person name="Collura K."/>
            <person name="Luo M."/>
            <person name="Yang T."/>
            <person name="Ammiraju J.S.S."/>
            <person name="Engler F."/>
            <person name="Soderlund C."/>
            <person name="Wing R.A."/>
            <person name="Palmer L.E."/>
            <person name="de la Bastide M."/>
            <person name="Spiegel L."/>
            <person name="Nascimento L."/>
            <person name="Zutavern T."/>
            <person name="O'Shaughnessy A."/>
            <person name="Dike S."/>
            <person name="Dedhia N."/>
            <person name="Preston R."/>
            <person name="Balija V."/>
            <person name="McCombie W.R."/>
            <person name="Chow T."/>
            <person name="Chen H."/>
            <person name="Chung M."/>
            <person name="Chen C."/>
            <person name="Shaw J."/>
            <person name="Wu H."/>
            <person name="Hsiao K."/>
            <person name="Chao Y."/>
            <person name="Chu M."/>
            <person name="Cheng C."/>
            <person name="Hour A."/>
            <person name="Lee P."/>
            <person name="Lin S."/>
            <person name="Lin Y."/>
            <person name="Liou J."/>
            <person name="Liu S."/>
            <person name="Hsing Y."/>
            <person name="Raghuvanshi S."/>
            <person name="Mohanty A."/>
            <person name="Bharti A.K."/>
            <person name="Gaur A."/>
            <person name="Gupta V."/>
            <person name="Kumar D."/>
            <person name="Ravi V."/>
            <person name="Vij S."/>
            <person name="Kapur A."/>
            <person name="Khurana P."/>
            <person name="Khurana P."/>
            <person name="Khurana J.P."/>
            <person name="Tyagi A.K."/>
            <person name="Gaikwad K."/>
            <person name="Singh A."/>
            <person name="Dalal V."/>
            <person name="Srivastava S."/>
            <person name="Dixit A."/>
            <person name="Pal A.K."/>
            <person name="Ghazi I.A."/>
            <person name="Yadav M."/>
            <person name="Pandit A."/>
            <person name="Bhargava A."/>
            <person name="Sureshbabu K."/>
            <person name="Batra K."/>
            <person name="Sharma T.R."/>
            <person name="Mohapatra T."/>
            <person name="Singh N.K."/>
            <person name="Messing J."/>
            <person name="Nelson A.B."/>
            <person name="Fuks G."/>
            <person name="Kavchok S."/>
            <person name="Keizer G."/>
            <person name="Linton E."/>
            <person name="Llaca V."/>
            <person name="Song R."/>
            <person name="Tanyolac B."/>
            <person name="Young S."/>
            <person name="Ho-Il K."/>
            <person name="Hahn J.H."/>
            <person name="Sangsakoo G."/>
            <person name="Vanavichit A."/>
            <person name="de Mattos Luiz.A.T."/>
            <person name="Zimmer P.D."/>
            <person name="Malone G."/>
            <person name="Dellagostin O."/>
            <person name="de Oliveira A.C."/>
            <person name="Bevan M."/>
            <person name="Bancroft I."/>
            <person name="Minx P."/>
            <person name="Cordum H."/>
            <person name="Wilson R."/>
            <person name="Cheng Z."/>
            <person name="Jin W."/>
            <person name="Jiang J."/>
            <person name="Leong S.A."/>
            <person name="Iwama H."/>
            <person name="Gojobori T."/>
            <person name="Itoh T."/>
            <person name="Niimura Y."/>
            <person name="Fujii Y."/>
            <person name="Habara T."/>
            <person name="Sakai H."/>
            <person name="Sato Y."/>
            <person name="Wilson G."/>
            <person name="Kumar K."/>
            <person name="McCouch S."/>
            <person name="Juretic N."/>
            <person name="Hoen D."/>
            <person name="Wright S."/>
            <person name="Bruskiewich R."/>
            <person name="Bureau T."/>
            <person name="Miyao A."/>
            <person name="Hirochika H."/>
            <person name="Nishikawa T."/>
            <person name="Kadowaki K."/>
            <person name="Sugiura M."/>
            <person name="Burr B."/>
            <person name="Sasaki T."/>
        </authorList>
    </citation>
    <scope>NUCLEOTIDE SEQUENCE [LARGE SCALE GENOMIC DNA]</scope>
    <source>
        <strain evidence="4">cv. Nipponbare</strain>
    </source>
</reference>
<sequence length="506" mass="55388">MDGVPPPEDGDGRPIAMEGQAAEDLAASALAARGLVTPPGGLGFDALAVAADGHVQQNANASALVTARTLLPNAPLPAAMEINLPVLQVQRSQVDHVENMERVDWDNIHIVETHDDEGRIALMSESQICELLGVIEEDTTNIPAQGFGCRMYEQGHDSELGQNNDGAAIPTSDEVPGEMVISYDKNNPSMALGTMYPTMEEFNLAVRQFAIKEEFDLGVEKSCKTRYRAYCKSGDEDCPCTWRINGTKQKGQSTVEITVIVDKHTCVSSMRQITTTPTLKWVASKAVSILRDDPNIGAKRLQNRLQTDHKFRAAYGREIEPMTDKTQWPQVDLPFLVGAPLAKLPVGRRRKLRRKGWMEGGHKKNGSKDGPFTNEGEGEKGGDNDIAPTNGKGQKMIRGPMTCKKCGEKGHRQASAKCPLNGTAKKRKRRQPRKNVTKAAAAEPSTPWRPTREEILRDSPGRVTRSKLAMLLREGTSSQTDTTSPMRMPTAAAPKKMTPKRKLHIG</sequence>
<evidence type="ECO:0000313" key="3">
    <source>
        <dbReference type="EMBL" id="BAF16595.2"/>
    </source>
</evidence>
<protein>
    <submittedName>
        <fullName evidence="3">Os05g0153900 protein</fullName>
    </submittedName>
</protein>
<feature type="compositionally biased region" description="Basic and acidic residues" evidence="1">
    <location>
        <begin position="450"/>
        <end position="460"/>
    </location>
</feature>
<name>Q0DKM8_ORYSJ</name>
<reference evidence="4" key="2">
    <citation type="journal article" date="2008" name="Nucleic Acids Res.">
        <title>The rice annotation project database (RAP-DB): 2008 update.</title>
        <authorList>
            <consortium name="The rice annotation project (RAP)"/>
        </authorList>
    </citation>
    <scope>GENOME REANNOTATION</scope>
    <source>
        <strain evidence="4">cv. Nipponbare</strain>
    </source>
</reference>
<feature type="compositionally biased region" description="Basic residues" evidence="1">
    <location>
        <begin position="497"/>
        <end position="506"/>
    </location>
</feature>
<dbReference type="EMBL" id="AP008211">
    <property type="protein sequence ID" value="BAF16595.2"/>
    <property type="molecule type" value="Genomic_DNA"/>
</dbReference>
<evidence type="ECO:0000313" key="4">
    <source>
        <dbReference type="Proteomes" id="UP000000763"/>
    </source>
</evidence>
<feature type="compositionally biased region" description="Polar residues" evidence="1">
    <location>
        <begin position="475"/>
        <end position="485"/>
    </location>
</feature>
<accession>Q0DKM8</accession>
<dbReference type="AlphaFoldDB" id="Q0DKM8"/>